<gene>
    <name evidence="4" type="ORF">GCM10012287_23320</name>
</gene>
<evidence type="ECO:0000256" key="2">
    <source>
        <dbReference type="SAM" id="Phobius"/>
    </source>
</evidence>
<feature type="transmembrane region" description="Helical" evidence="2">
    <location>
        <begin position="49"/>
        <end position="67"/>
    </location>
</feature>
<feature type="transmembrane region" description="Helical" evidence="2">
    <location>
        <begin position="118"/>
        <end position="136"/>
    </location>
</feature>
<feature type="transmembrane region" description="Helical" evidence="2">
    <location>
        <begin position="234"/>
        <end position="258"/>
    </location>
</feature>
<feature type="region of interest" description="Disordered" evidence="1">
    <location>
        <begin position="348"/>
        <end position="395"/>
    </location>
</feature>
<feature type="transmembrane region" description="Helical" evidence="2">
    <location>
        <begin position="302"/>
        <end position="323"/>
    </location>
</feature>
<evidence type="ECO:0000259" key="3">
    <source>
        <dbReference type="Pfam" id="PF01757"/>
    </source>
</evidence>
<dbReference type="InterPro" id="IPR052734">
    <property type="entry name" value="Nod_factor_acetyltransferase"/>
</dbReference>
<evidence type="ECO:0000256" key="1">
    <source>
        <dbReference type="SAM" id="MobiDB-lite"/>
    </source>
</evidence>
<evidence type="ECO:0000313" key="4">
    <source>
        <dbReference type="EMBL" id="GGO48402.1"/>
    </source>
</evidence>
<sequence length="395" mass="42696">MRTPQAGPGGRAGGRDPYLDNAKYLTVVLVAVGHVWAPLTEGSRVASALYYLLYTFHMPAFIVVSGYPSRGFEGRPRQIRRLVTGVLAPYLAFQTLYTLYARHVTDPGRELRYQEPGFALWFLVALFLWRVTTPLWRVLRHPLPVAVTVGVAASVTPSVDDDLSLMRVAQFLPFFVLGLLLRPEHLTAVRGRRVRLLALPVAASALLVSYAAVPFISAAPLLHDQDAQGLGLPAWAGALMTLGSYACALVTTVCFLAWVPRRRTWFTALGAGTLCAYLLHIFPVRLSEHLGWYETPWAGSRLVRIGVTLVAGAAMTALCTAPVRRAVRWLVEPRMGWFFGGPAPLADPPGAAPTRPRGHVPPAPAAEPAPPGAVRAQPRRPVPAGDGETAATGVS</sequence>
<organism evidence="4 5">
    <name type="scientific">Streptomyces daqingensis</name>
    <dbReference type="NCBI Taxonomy" id="1472640"/>
    <lineage>
        <taxon>Bacteria</taxon>
        <taxon>Bacillati</taxon>
        <taxon>Actinomycetota</taxon>
        <taxon>Actinomycetes</taxon>
        <taxon>Kitasatosporales</taxon>
        <taxon>Streptomycetaceae</taxon>
        <taxon>Streptomyces</taxon>
    </lineage>
</organism>
<evidence type="ECO:0000313" key="5">
    <source>
        <dbReference type="Proteomes" id="UP000631535"/>
    </source>
</evidence>
<dbReference type="PANTHER" id="PTHR37312">
    <property type="entry name" value="MEMBRANE-BOUND ACYLTRANSFERASE YKRP-RELATED"/>
    <property type="match status" value="1"/>
</dbReference>
<keyword evidence="2" id="KW-1133">Transmembrane helix</keyword>
<proteinExistence type="predicted"/>
<keyword evidence="5" id="KW-1185">Reference proteome</keyword>
<dbReference type="EMBL" id="BMMP01000006">
    <property type="protein sequence ID" value="GGO48402.1"/>
    <property type="molecule type" value="Genomic_DNA"/>
</dbReference>
<feature type="compositionally biased region" description="Pro residues" evidence="1">
    <location>
        <begin position="359"/>
        <end position="371"/>
    </location>
</feature>
<feature type="transmembrane region" description="Helical" evidence="2">
    <location>
        <begin position="265"/>
        <end position="282"/>
    </location>
</feature>
<feature type="transmembrane region" description="Helical" evidence="2">
    <location>
        <begin position="79"/>
        <end position="98"/>
    </location>
</feature>
<comment type="caution">
    <text evidence="4">The sequence shown here is derived from an EMBL/GenBank/DDBJ whole genome shotgun (WGS) entry which is preliminary data.</text>
</comment>
<protein>
    <submittedName>
        <fullName evidence="4">Membrane protein</fullName>
    </submittedName>
</protein>
<accession>A0ABQ2M9N6</accession>
<keyword evidence="2" id="KW-0472">Membrane</keyword>
<reference evidence="5" key="1">
    <citation type="journal article" date="2019" name="Int. J. Syst. Evol. Microbiol.">
        <title>The Global Catalogue of Microorganisms (GCM) 10K type strain sequencing project: providing services to taxonomists for standard genome sequencing and annotation.</title>
        <authorList>
            <consortium name="The Broad Institute Genomics Platform"/>
            <consortium name="The Broad Institute Genome Sequencing Center for Infectious Disease"/>
            <person name="Wu L."/>
            <person name="Ma J."/>
        </authorList>
    </citation>
    <scope>NUCLEOTIDE SEQUENCE [LARGE SCALE GENOMIC DNA]</scope>
    <source>
        <strain evidence="5">CGMCC 4.7178</strain>
    </source>
</reference>
<dbReference type="RefSeq" id="WP_189037016.1">
    <property type="nucleotide sequence ID" value="NZ_BMMP01000006.1"/>
</dbReference>
<feature type="transmembrane region" description="Helical" evidence="2">
    <location>
        <begin position="194"/>
        <end position="222"/>
    </location>
</feature>
<dbReference type="InterPro" id="IPR002656">
    <property type="entry name" value="Acyl_transf_3_dom"/>
</dbReference>
<keyword evidence="2" id="KW-0812">Transmembrane</keyword>
<feature type="transmembrane region" description="Helical" evidence="2">
    <location>
        <begin position="165"/>
        <end position="182"/>
    </location>
</feature>
<dbReference type="Proteomes" id="UP000631535">
    <property type="component" value="Unassembled WGS sequence"/>
</dbReference>
<name>A0ABQ2M9N6_9ACTN</name>
<feature type="domain" description="Acyltransferase 3" evidence="3">
    <location>
        <begin position="17"/>
        <end position="320"/>
    </location>
</feature>
<dbReference type="Pfam" id="PF01757">
    <property type="entry name" value="Acyl_transf_3"/>
    <property type="match status" value="1"/>
</dbReference>
<dbReference type="PANTHER" id="PTHR37312:SF1">
    <property type="entry name" value="MEMBRANE-BOUND ACYLTRANSFERASE YKRP-RELATED"/>
    <property type="match status" value="1"/>
</dbReference>